<keyword evidence="3" id="KW-1185">Reference proteome</keyword>
<evidence type="ECO:0000313" key="2">
    <source>
        <dbReference type="EMBL" id="MEK0183894.1"/>
    </source>
</evidence>
<dbReference type="Proteomes" id="UP001384579">
    <property type="component" value="Unassembled WGS sequence"/>
</dbReference>
<feature type="transmembrane region" description="Helical" evidence="1">
    <location>
        <begin position="20"/>
        <end position="44"/>
    </location>
</feature>
<gene>
    <name evidence="2" type="ORF">WMG39_03420</name>
</gene>
<evidence type="ECO:0000256" key="1">
    <source>
        <dbReference type="SAM" id="Phobius"/>
    </source>
</evidence>
<dbReference type="RefSeq" id="WP_340522534.1">
    <property type="nucleotide sequence ID" value="NZ_JBBLXS010000025.1"/>
</dbReference>
<reference evidence="2 3" key="1">
    <citation type="journal article" date="2020" name="Harmful Algae">
        <title>Molecular and morphological characterization of a novel dihydroanatoxin-a producing Microcoleus species (cyanobacteria) from the Russian River, California, USA.</title>
        <authorList>
            <person name="Conklin K.Y."/>
            <person name="Stancheva R."/>
            <person name="Otten T.G."/>
            <person name="Fadness R."/>
            <person name="Boyer G.L."/>
            <person name="Read B."/>
            <person name="Zhang X."/>
            <person name="Sheath R.G."/>
        </authorList>
    </citation>
    <scope>NUCLEOTIDE SEQUENCE [LARGE SCALE GENOMIC DNA]</scope>
    <source>
        <strain evidence="2 3">PTRS2</strain>
    </source>
</reference>
<proteinExistence type="predicted"/>
<accession>A0ABU8YHP8</accession>
<dbReference type="EMBL" id="JBBLXS010000025">
    <property type="protein sequence ID" value="MEK0183894.1"/>
    <property type="molecule type" value="Genomic_DNA"/>
</dbReference>
<keyword evidence="1" id="KW-1133">Transmembrane helix</keyword>
<keyword evidence="1" id="KW-0472">Membrane</keyword>
<comment type="caution">
    <text evidence="2">The sequence shown here is derived from an EMBL/GenBank/DDBJ whole genome shotgun (WGS) entry which is preliminary data.</text>
</comment>
<protein>
    <submittedName>
        <fullName evidence="2">Uncharacterized protein</fullName>
    </submittedName>
</protein>
<keyword evidence="1" id="KW-0812">Transmembrane</keyword>
<organism evidence="2 3">
    <name type="scientific">Microcoleus anatoxicus PTRS2</name>
    <dbReference type="NCBI Taxonomy" id="2705321"/>
    <lineage>
        <taxon>Bacteria</taxon>
        <taxon>Bacillati</taxon>
        <taxon>Cyanobacteriota</taxon>
        <taxon>Cyanophyceae</taxon>
        <taxon>Oscillatoriophycideae</taxon>
        <taxon>Oscillatoriales</taxon>
        <taxon>Microcoleaceae</taxon>
        <taxon>Microcoleus</taxon>
        <taxon>Microcoleus anatoxicus</taxon>
    </lineage>
</organism>
<sequence>MLKLILQILVWLRGGSLNLLLVAGTILIVWGIVSPVGTIIWWLGQNAESLGLKKAPPELLPSNNINIDPSKSSPLNCYIVFLPGVGDFSGDELTRGEAFFLKSLVKSHPQCVAVGDIFPYSASNKSLGGERLLAPFWRFAEHAKSGPIAGDIFIKIRNLWRFAISLDYRYGQAYNQGIANVIIERMNAKYPISQAPEKPLKIILIGTSGGAQVALGATHYLKQWLKGEITVVSVGGVFSGENGFADADRIFHFRGSRDSIEDIGGIVFPSRWYWFVGSPFNQARLENRYAEGLSGPHKHDGDDGYFGENRVAGEETYVDITLEKVNQLPIWPSDIKF</sequence>
<name>A0ABU8YHP8_9CYAN</name>
<evidence type="ECO:0000313" key="3">
    <source>
        <dbReference type="Proteomes" id="UP001384579"/>
    </source>
</evidence>